<dbReference type="InterPro" id="IPR029063">
    <property type="entry name" value="SAM-dependent_MTases_sf"/>
</dbReference>
<dbReference type="Gene3D" id="3.40.50.150">
    <property type="entry name" value="Vaccinia Virus protein VP39"/>
    <property type="match status" value="1"/>
</dbReference>
<dbReference type="KEGG" id="ngv:CDO52_01545"/>
<name>A0A223S0J4_9ACTN</name>
<sequence>MGKREHRAEDVALNRIRRHWDRQARGYDRAMSTFERVIFVGGREWVCSRVRGRTLEVAVGTGRNLPLYPPGTELSGIDLSAEMLAIARRRARDLGIDADLREGDAQRLPYADASFDTVVCTLSLCSVPDMEAVIAEMHRVVRPGGSLLLLDHVRPTLAPLRWFLISVQGLMNLLNPGTGEQMTRRPLPAVRAQGFEIEESERTKGGMVERLAARRPT</sequence>
<dbReference type="InterPro" id="IPR013216">
    <property type="entry name" value="Methyltransf_11"/>
</dbReference>
<dbReference type="Proteomes" id="UP000215005">
    <property type="component" value="Chromosome"/>
</dbReference>
<gene>
    <name evidence="2" type="ORF">CDO52_01545</name>
</gene>
<feature type="domain" description="Methyltransferase type 11" evidence="1">
    <location>
        <begin position="55"/>
        <end position="148"/>
    </location>
</feature>
<dbReference type="EMBL" id="CP022753">
    <property type="protein sequence ID" value="ASU81653.1"/>
    <property type="molecule type" value="Genomic_DNA"/>
</dbReference>
<protein>
    <submittedName>
        <fullName evidence="2">SAM-dependent methyltransferase</fullName>
    </submittedName>
</protein>
<dbReference type="AlphaFoldDB" id="A0A223S0J4"/>
<dbReference type="SUPFAM" id="SSF53335">
    <property type="entry name" value="S-adenosyl-L-methionine-dependent methyltransferases"/>
    <property type="match status" value="1"/>
</dbReference>
<evidence type="ECO:0000313" key="3">
    <source>
        <dbReference type="Proteomes" id="UP000215005"/>
    </source>
</evidence>
<dbReference type="GO" id="GO:0032259">
    <property type="term" value="P:methylation"/>
    <property type="evidence" value="ECO:0007669"/>
    <property type="project" value="UniProtKB-KW"/>
</dbReference>
<dbReference type="PANTHER" id="PTHR42912:SF96">
    <property type="entry name" value="METHYLTRANSFERASE DOMAIN-CONTAINING PROTEIN"/>
    <property type="match status" value="1"/>
</dbReference>
<proteinExistence type="predicted"/>
<dbReference type="OrthoDB" id="65624at2"/>
<evidence type="ECO:0000259" key="1">
    <source>
        <dbReference type="Pfam" id="PF08241"/>
    </source>
</evidence>
<organism evidence="2 3">
    <name type="scientific">Nocardiopsis gilva YIM 90087</name>
    <dbReference type="NCBI Taxonomy" id="1235441"/>
    <lineage>
        <taxon>Bacteria</taxon>
        <taxon>Bacillati</taxon>
        <taxon>Actinomycetota</taxon>
        <taxon>Actinomycetes</taxon>
        <taxon>Streptosporangiales</taxon>
        <taxon>Nocardiopsidaceae</taxon>
        <taxon>Nocardiopsis</taxon>
    </lineage>
</organism>
<keyword evidence="2" id="KW-0489">Methyltransferase</keyword>
<dbReference type="GO" id="GO:0008757">
    <property type="term" value="F:S-adenosylmethionine-dependent methyltransferase activity"/>
    <property type="evidence" value="ECO:0007669"/>
    <property type="project" value="InterPro"/>
</dbReference>
<dbReference type="Pfam" id="PF08241">
    <property type="entry name" value="Methyltransf_11"/>
    <property type="match status" value="1"/>
</dbReference>
<accession>A0A223S0J4</accession>
<dbReference type="RefSeq" id="WP_017620494.1">
    <property type="nucleotide sequence ID" value="NZ_ANBG01000328.1"/>
</dbReference>
<reference evidence="2 3" key="1">
    <citation type="submission" date="2017-08" db="EMBL/GenBank/DDBJ databases">
        <title>The complete genome sequence of Nocardiopsis gilva YIM 90087.</title>
        <authorList>
            <person name="Yin M."/>
            <person name="Tang S."/>
        </authorList>
    </citation>
    <scope>NUCLEOTIDE SEQUENCE [LARGE SCALE GENOMIC DNA]</scope>
    <source>
        <strain evidence="2 3">YIM 90087</strain>
    </source>
</reference>
<dbReference type="InterPro" id="IPR050508">
    <property type="entry name" value="Methyltransf_Superfamily"/>
</dbReference>
<dbReference type="CDD" id="cd02440">
    <property type="entry name" value="AdoMet_MTases"/>
    <property type="match status" value="1"/>
</dbReference>
<keyword evidence="3" id="KW-1185">Reference proteome</keyword>
<dbReference type="PANTHER" id="PTHR42912">
    <property type="entry name" value="METHYLTRANSFERASE"/>
    <property type="match status" value="1"/>
</dbReference>
<keyword evidence="2" id="KW-0808">Transferase</keyword>
<evidence type="ECO:0000313" key="2">
    <source>
        <dbReference type="EMBL" id="ASU81653.1"/>
    </source>
</evidence>